<sequence>MSAAAEKESVWIGFMDIVPVIGTLKEAVELVLAVYEGNKAVIKEKEKAVENIVKESLKKHVKLASPDKPAAAAAAAEFSGLGNVREVRKDMIIEYMVKGSKKGTKPLTAAEQKQRQKKLEDIKKDMLEKIRIINPNYSGDLKEQLERSQRGEHVFNNGILRFHSGVLTDFIQLRRIDNIPGYNKQAMDALGRHTLTQNTAEEIQTHMVVHFGADELYVNANAVMYGEYCRALREALLAVLGHINPDDVVTEDERRRLIFVIDNMNNLEIYVDQLAKVRWIANRADRQARFDRVRQEVVRMYSTDRGFEWCRRVMDAVAPLFGF</sequence>
<evidence type="ECO:0000313" key="2">
    <source>
        <dbReference type="Proteomes" id="UP001187343"/>
    </source>
</evidence>
<accession>A0AA88TXW8</accession>
<protein>
    <submittedName>
        <fullName evidence="1">Uncharacterized protein</fullName>
    </submittedName>
</protein>
<comment type="caution">
    <text evidence="1">The sequence shown here is derived from an EMBL/GenBank/DDBJ whole genome shotgun (WGS) entry which is preliminary data.</text>
</comment>
<dbReference type="EMBL" id="JAUYZG010000001">
    <property type="protein sequence ID" value="KAK2917212.1"/>
    <property type="molecule type" value="Genomic_DNA"/>
</dbReference>
<dbReference type="Proteomes" id="UP001187343">
    <property type="component" value="Unassembled WGS sequence"/>
</dbReference>
<reference evidence="1" key="1">
    <citation type="submission" date="2023-08" db="EMBL/GenBank/DDBJ databases">
        <title>Chromosome-level Genome Assembly of mud carp (Cirrhinus molitorella).</title>
        <authorList>
            <person name="Liu H."/>
        </authorList>
    </citation>
    <scope>NUCLEOTIDE SEQUENCE</scope>
    <source>
        <strain evidence="1">Prfri</strain>
        <tissue evidence="1">Muscle</tissue>
    </source>
</reference>
<keyword evidence="2" id="KW-1185">Reference proteome</keyword>
<name>A0AA88TXW8_9TELE</name>
<proteinExistence type="predicted"/>
<organism evidence="1 2">
    <name type="scientific">Cirrhinus molitorella</name>
    <name type="common">mud carp</name>
    <dbReference type="NCBI Taxonomy" id="172907"/>
    <lineage>
        <taxon>Eukaryota</taxon>
        <taxon>Metazoa</taxon>
        <taxon>Chordata</taxon>
        <taxon>Craniata</taxon>
        <taxon>Vertebrata</taxon>
        <taxon>Euteleostomi</taxon>
        <taxon>Actinopterygii</taxon>
        <taxon>Neopterygii</taxon>
        <taxon>Teleostei</taxon>
        <taxon>Ostariophysi</taxon>
        <taxon>Cypriniformes</taxon>
        <taxon>Cyprinidae</taxon>
        <taxon>Labeoninae</taxon>
        <taxon>Labeonini</taxon>
        <taxon>Cirrhinus</taxon>
    </lineage>
</organism>
<evidence type="ECO:0000313" key="1">
    <source>
        <dbReference type="EMBL" id="KAK2917212.1"/>
    </source>
</evidence>
<gene>
    <name evidence="1" type="ORF">Q8A67_001586</name>
</gene>
<dbReference type="AlphaFoldDB" id="A0AA88TXW8"/>